<feature type="transmembrane region" description="Helical" evidence="3">
    <location>
        <begin position="21"/>
        <end position="39"/>
    </location>
</feature>
<keyword evidence="3" id="KW-1133">Transmembrane helix</keyword>
<dbReference type="InterPro" id="IPR011990">
    <property type="entry name" value="TPR-like_helical_dom_sf"/>
</dbReference>
<evidence type="ECO:0000313" key="5">
    <source>
        <dbReference type="EMBL" id="TQN08071.1"/>
    </source>
</evidence>
<evidence type="ECO:0000256" key="3">
    <source>
        <dbReference type="SAM" id="Phobius"/>
    </source>
</evidence>
<feature type="compositionally biased region" description="Basic and acidic residues" evidence="2">
    <location>
        <begin position="83"/>
        <end position="96"/>
    </location>
</feature>
<reference evidence="5 6" key="1">
    <citation type="submission" date="2019-06" db="EMBL/GenBank/DDBJ databases">
        <title>Genomic Encyclopedia of Archaeal and Bacterial Type Strains, Phase II (KMG-II): from individual species to whole genera.</title>
        <authorList>
            <person name="Goeker M."/>
        </authorList>
    </citation>
    <scope>NUCLEOTIDE SEQUENCE [LARGE SCALE GENOMIC DNA]</scope>
    <source>
        <strain evidence="5 6">DSM 7270</strain>
    </source>
</reference>
<dbReference type="Pfam" id="PF24604">
    <property type="entry name" value="B-barrel_PelB_C"/>
    <property type="match status" value="1"/>
</dbReference>
<keyword evidence="1" id="KW-0802">TPR repeat</keyword>
<protein>
    <submittedName>
        <fullName evidence="5">Tetratricopeptide repeat protein</fullName>
    </submittedName>
</protein>
<dbReference type="PROSITE" id="PS50005">
    <property type="entry name" value="TPR"/>
    <property type="match status" value="1"/>
</dbReference>
<accession>A0A543LLK3</accession>
<proteinExistence type="predicted"/>
<organism evidence="5 6">
    <name type="scientific">Acidovorax temperans</name>
    <dbReference type="NCBI Taxonomy" id="80878"/>
    <lineage>
        <taxon>Bacteria</taxon>
        <taxon>Pseudomonadati</taxon>
        <taxon>Pseudomonadota</taxon>
        <taxon>Betaproteobacteria</taxon>
        <taxon>Burkholderiales</taxon>
        <taxon>Comamonadaceae</taxon>
        <taxon>Acidovorax</taxon>
    </lineage>
</organism>
<keyword evidence="3" id="KW-0472">Membrane</keyword>
<gene>
    <name evidence="5" type="ORF">BDD18_1228</name>
</gene>
<dbReference type="Proteomes" id="UP000316993">
    <property type="component" value="Unassembled WGS sequence"/>
</dbReference>
<dbReference type="EMBL" id="VFPV01000001">
    <property type="protein sequence ID" value="TQN08071.1"/>
    <property type="molecule type" value="Genomic_DNA"/>
</dbReference>
<evidence type="ECO:0000256" key="2">
    <source>
        <dbReference type="SAM" id="MobiDB-lite"/>
    </source>
</evidence>
<dbReference type="Pfam" id="PF13429">
    <property type="entry name" value="TPR_15"/>
    <property type="match status" value="1"/>
</dbReference>
<feature type="repeat" description="TPR" evidence="1">
    <location>
        <begin position="677"/>
        <end position="710"/>
    </location>
</feature>
<feature type="domain" description="PelB C-terminal" evidence="4">
    <location>
        <begin position="986"/>
        <end position="1298"/>
    </location>
</feature>
<feature type="region of interest" description="Disordered" evidence="2">
    <location>
        <begin position="82"/>
        <end position="103"/>
    </location>
</feature>
<name>A0A543LLK3_9BURK</name>
<evidence type="ECO:0000256" key="1">
    <source>
        <dbReference type="PROSITE-ProRule" id="PRU00339"/>
    </source>
</evidence>
<evidence type="ECO:0000313" key="6">
    <source>
        <dbReference type="Proteomes" id="UP000316993"/>
    </source>
</evidence>
<dbReference type="InterPro" id="IPR057306">
    <property type="entry name" value="B-barrel_PelB_C"/>
</dbReference>
<dbReference type="Gene3D" id="1.25.40.10">
    <property type="entry name" value="Tetratricopeptide repeat domain"/>
    <property type="match status" value="1"/>
</dbReference>
<evidence type="ECO:0000259" key="4">
    <source>
        <dbReference type="Pfam" id="PF24604"/>
    </source>
</evidence>
<comment type="caution">
    <text evidence="5">The sequence shown here is derived from an EMBL/GenBank/DDBJ whole genome shotgun (WGS) entry which is preliminary data.</text>
</comment>
<dbReference type="InterPro" id="IPR019734">
    <property type="entry name" value="TPR_rpt"/>
</dbReference>
<dbReference type="RefSeq" id="WP_211360683.1">
    <property type="nucleotide sequence ID" value="NZ_VFPV01000001.1"/>
</dbReference>
<sequence>MRPRKSKLSAPDAERPVLASYWLTALLAGLVGGALWLMYPRQDLERRLLSSSSDSSLSLAYLKNLLRSDPNNPRLQQLQAQRVAEDEARKQREADLANRQPSPWTRWRDAMDGYHALPLDATEQRRALRADLVVQLHELMTQEVPTEVLPALAEDAFHLGEPLLGIQMYRRMGDEASAEGSAVALYERAAREALGVSAHQEAADLFLKARHASTRPDQAKAFYLRAIAAMQASGKPALALALAQREVGGLEADPEVLRMLVELARAAGKPAIAEQYMKRLLRLALLQQWRETAVATAAPVMLPMSGDATPPAPATLRYEDRAYLLDTRMLHHPSAAGMQQVATAQAGNRTGTEKAGPGLPFDDKIYTLGYQVFLENRNLEDAWLVAKSAVQQAPNDLAWRERLAQVAEWTQRSDVALQNWLVIARATQQDRAWQSVLRLAPGLFDDAALIEGLRYELRRNPDNAPLAKELILAYERVGTPLPAIEFLQQQPRLPANLELLADIATRAGQMDVALQAWEQLLADPAQATPERAMRAATLAVVRGKPELAMAWLEAARHAVVPGAEITTDFLRMTGQLAERQQRDAVALDAYRQLLTTPDAKLPDFDSAIRLLQVDYPLQAADVAVQAWDRSFQPRHLILALTTYVSRSQWTQVKHLLDKVSPTTGTAHEAIAPLWKDTQFLRIVGLYHQNTGNLTRAAQLFDAALRLAPDSAEMRQAIVWLFIDSNDNISLRKLLATHEAEWSRDKEMHDALGSAYQALSLPSVALARYFTPQLAERQSDFLWMMNYADALDQNQEPDKSWRLRRHLLSSEWAQAQQGRPMTRTQARAHWLTEEGLDTTRRLARARLLLTHKPGDPAFETLRELMRLDRDAAGNLSNAAAETAIGWLQDAGQYSAERGLLWQQYARSQSLRANRPLWADITVALAEQDTASTGALLETFGERLPRYDRINAAAAVQDVRLAQTTAFESQTDQPDDAPLHLQLTENLLAFSDHAGPQVEARKLGDLEETEATAQWHMALSPRLSMDLSLTRIHRTAGLSTQLSNPSQERGVKVDLRWQERDTTTTLHLARRESLTSYTPIQLEHEWRLDNRLTLRMDIGMQLPTQESTVLRMAGMKDRAGISLRYQISRLDQITMEHWRDNYKLQTGGALGTGRHSSLTYTHTYRVEAPSLEFGAFWSQHAYDRRDPGELSGSDLAFTQYLPPSVDRVGNTYFLPENFSFYGLQISTNTRFERDYTRTLQPFGSISRTWHSRQGPGYSLRLGLAGSVLGGDHLNLGWSLGKGGTLTQGLTREIQLRYRKHF</sequence>
<keyword evidence="3" id="KW-0812">Transmembrane</keyword>